<reference evidence="1 2" key="1">
    <citation type="journal article" date="2011" name="J. Bacteriol.">
        <title>Complete genome sequence and updated annotation of Desulfovibrio alaskensis G20.</title>
        <authorList>
            <person name="Hauser L.J."/>
            <person name="Land M.L."/>
            <person name="Brown S.D."/>
            <person name="Larimer F."/>
            <person name="Keller K.L."/>
            <person name="Rapp-Giles B.J."/>
            <person name="Price M.N."/>
            <person name="Lin M."/>
            <person name="Bruce D.C."/>
            <person name="Detter J.C."/>
            <person name="Tapia R."/>
            <person name="Han C.S."/>
            <person name="Goodwin L.A."/>
            <person name="Cheng J.F."/>
            <person name="Pitluck S."/>
            <person name="Copeland A."/>
            <person name="Lucas S."/>
            <person name="Nolan M."/>
            <person name="Lapidus A.L."/>
            <person name="Palumbo A.V."/>
            <person name="Wall J.D."/>
        </authorList>
    </citation>
    <scope>NUCLEOTIDE SEQUENCE [LARGE SCALE GENOMIC DNA]</scope>
    <source>
        <strain evidence="2">ATCC BAA 1058 / DSM 17464 / G20</strain>
    </source>
</reference>
<protein>
    <submittedName>
        <fullName evidence="1">Uncharacterized protein</fullName>
    </submittedName>
</protein>
<dbReference type="KEGG" id="dde:Dde_0689"/>
<dbReference type="RefSeq" id="WP_011366774.1">
    <property type="nucleotide sequence ID" value="NC_007519.1"/>
</dbReference>
<evidence type="ECO:0000313" key="2">
    <source>
        <dbReference type="Proteomes" id="UP000002710"/>
    </source>
</evidence>
<evidence type="ECO:0000313" key="1">
    <source>
        <dbReference type="EMBL" id="ABB37490.1"/>
    </source>
</evidence>
<keyword evidence="2" id="KW-1185">Reference proteome</keyword>
<dbReference type="eggNOG" id="ENOG5031JZN">
    <property type="taxonomic scope" value="Bacteria"/>
</dbReference>
<dbReference type="HOGENOM" id="CLU_3117214_0_0_7"/>
<dbReference type="Proteomes" id="UP000002710">
    <property type="component" value="Chromosome"/>
</dbReference>
<proteinExistence type="predicted"/>
<dbReference type="AlphaFoldDB" id="Q315A6"/>
<dbReference type="EMBL" id="CP000112">
    <property type="protein sequence ID" value="ABB37490.1"/>
    <property type="molecule type" value="Genomic_DNA"/>
</dbReference>
<gene>
    <name evidence="1" type="ordered locus">Dde_0689</name>
</gene>
<name>Q315A6_OLEA2</name>
<sequence length="60" mass="6525">MLGLGIDEADEDEDARVEIGGVPFIAENDFLTKYGRKFSLGFGENKEVVLTPLAGEPLQL</sequence>
<accession>Q315A6</accession>
<organism evidence="1 2">
    <name type="scientific">Oleidesulfovibrio alaskensis (strain ATCC BAA-1058 / DSM 17464 / G20)</name>
    <name type="common">Desulfovibrio alaskensis</name>
    <dbReference type="NCBI Taxonomy" id="207559"/>
    <lineage>
        <taxon>Bacteria</taxon>
        <taxon>Pseudomonadati</taxon>
        <taxon>Thermodesulfobacteriota</taxon>
        <taxon>Desulfovibrionia</taxon>
        <taxon>Desulfovibrionales</taxon>
        <taxon>Desulfovibrionaceae</taxon>
        <taxon>Oleidesulfovibrio</taxon>
    </lineage>
</organism>